<name>A0ACB8WLL0_9TELE</name>
<dbReference type="Proteomes" id="UP000831701">
    <property type="component" value="Chromosome 8"/>
</dbReference>
<evidence type="ECO:0000313" key="2">
    <source>
        <dbReference type="Proteomes" id="UP000831701"/>
    </source>
</evidence>
<comment type="caution">
    <text evidence="1">The sequence shown here is derived from an EMBL/GenBank/DDBJ whole genome shotgun (WGS) entry which is preliminary data.</text>
</comment>
<organism evidence="1 2">
    <name type="scientific">Scortum barcoo</name>
    <name type="common">barcoo grunter</name>
    <dbReference type="NCBI Taxonomy" id="214431"/>
    <lineage>
        <taxon>Eukaryota</taxon>
        <taxon>Metazoa</taxon>
        <taxon>Chordata</taxon>
        <taxon>Craniata</taxon>
        <taxon>Vertebrata</taxon>
        <taxon>Euteleostomi</taxon>
        <taxon>Actinopterygii</taxon>
        <taxon>Neopterygii</taxon>
        <taxon>Teleostei</taxon>
        <taxon>Neoteleostei</taxon>
        <taxon>Acanthomorphata</taxon>
        <taxon>Eupercaria</taxon>
        <taxon>Centrarchiformes</taxon>
        <taxon>Terapontoidei</taxon>
        <taxon>Terapontidae</taxon>
        <taxon>Scortum</taxon>
    </lineage>
</organism>
<gene>
    <name evidence="1" type="ORF">L3Q82_025498</name>
</gene>
<accession>A0ACB8WLL0</accession>
<keyword evidence="2" id="KW-1185">Reference proteome</keyword>
<dbReference type="EMBL" id="CM041538">
    <property type="protein sequence ID" value="KAI3368484.1"/>
    <property type="molecule type" value="Genomic_DNA"/>
</dbReference>
<sequence length="317" mass="33535">MDPADTVGAREHGERSFLMIKNFIAMYPRLNPVDQQRASQAPAVFICHSLSSRLPPTKTHLQPAKTSSPACQASTSACQATCRSLGLLGRSHRRSLGSLTLCHVCQVLSRQAQHVNETLGRGLAWQSFLGPGEAAGEGVDPNGGSCHPSLPRIPGGGLAWRYSQGLGEAEGKGISCIPETEAELPSTLSAFLVGILPEPCGSPSAFLTDTPSERSRRLHCVVGHQRRFAVAGRLRGFTFAVAGHLRVTAAAAGHHSVHILASVTGHLRVSAAAGRRRFHVFVTIAGHRRVTAAGHHSVHVFAAIAGCLIDSGNTSRQ</sequence>
<proteinExistence type="predicted"/>
<reference evidence="1" key="1">
    <citation type="submission" date="2022-04" db="EMBL/GenBank/DDBJ databases">
        <title>Jade perch genome.</title>
        <authorList>
            <person name="Chao B."/>
        </authorList>
    </citation>
    <scope>NUCLEOTIDE SEQUENCE</scope>
    <source>
        <strain evidence="1">CB-2022</strain>
    </source>
</reference>
<protein>
    <submittedName>
        <fullName evidence="1">Uncharacterized protein</fullName>
    </submittedName>
</protein>
<evidence type="ECO:0000313" key="1">
    <source>
        <dbReference type="EMBL" id="KAI3368484.1"/>
    </source>
</evidence>